<protein>
    <submittedName>
        <fullName evidence="3">Dipeptidyl aminopeptidase/acylaminoacyl peptidase</fullName>
    </submittedName>
</protein>
<dbReference type="PANTHER" id="PTHR42776">
    <property type="entry name" value="SERINE PEPTIDASE S9 FAMILY MEMBER"/>
    <property type="match status" value="1"/>
</dbReference>
<reference evidence="3 4" key="1">
    <citation type="submission" date="2018-08" db="EMBL/GenBank/DDBJ databases">
        <title>Sequencing the genomes of 1000 actinobacteria strains.</title>
        <authorList>
            <person name="Klenk H.-P."/>
        </authorList>
    </citation>
    <scope>NUCLEOTIDE SEQUENCE [LARGE SCALE GENOMIC DNA]</scope>
    <source>
        <strain evidence="3 4">DSM 43927</strain>
    </source>
</reference>
<keyword evidence="3" id="KW-0031">Aminopeptidase</keyword>
<organism evidence="3 4">
    <name type="scientific">Thermomonospora umbrina</name>
    <dbReference type="NCBI Taxonomy" id="111806"/>
    <lineage>
        <taxon>Bacteria</taxon>
        <taxon>Bacillati</taxon>
        <taxon>Actinomycetota</taxon>
        <taxon>Actinomycetes</taxon>
        <taxon>Streptosporangiales</taxon>
        <taxon>Thermomonosporaceae</taxon>
        <taxon>Thermomonospora</taxon>
    </lineage>
</organism>
<proteinExistence type="predicted"/>
<keyword evidence="3" id="KW-0645">Protease</keyword>
<dbReference type="Pfam" id="PF00326">
    <property type="entry name" value="Peptidase_S9"/>
    <property type="match status" value="1"/>
</dbReference>
<dbReference type="GO" id="GO:0004177">
    <property type="term" value="F:aminopeptidase activity"/>
    <property type="evidence" value="ECO:0007669"/>
    <property type="project" value="UniProtKB-KW"/>
</dbReference>
<dbReference type="GO" id="GO:0006508">
    <property type="term" value="P:proteolysis"/>
    <property type="evidence" value="ECO:0007669"/>
    <property type="project" value="InterPro"/>
</dbReference>
<dbReference type="AlphaFoldDB" id="A0A3D9SN81"/>
<sequence>MTLPPLIPRRLLFGPPSRLRPAPSRDGSMLAFLAAHDGAQTMWVSDGDGGNARPVTSGGVLDFAWAYDHRHLLYVRDQDGDENFHLHALDVVTGESRDLTPFGRVQARLLGVSPELPDTVLVGLNRDHPGLHDAYHLELRTGTLTLAARNEGFSQWAADRRLTPRAAVTFATDEGCAIVVRDGPNEPWRRLTTAGDGEDALTVRLVGFSADGADLYVLGSAGTETICLRRLDEKGASQIVYADPTYDVTGVGLHPRTGRPRLVTVQRERLRTEALDPEAAADLERIRRLSDGDVTLIGHDEADLTWLVQANVDDGPCEFLTFDRRTGTALPLFSHQPELADHELARMEPFTFTSRDGLTVHGYLTFPPGAGRERLPTVLAVHGGPYARDVWGFRGEQQWLANRGYLSVQVNFRGSTGYGKRFLEAGNREWGGRMQDDLVDALRWVIDRGHADPDRVGIYGSSYGGYAALAGAAFTPDLFRCAISMAGPANLRTFVESIPPSWAPMVARLHRSIGDPNVDADLLWERSPLSRAHDIRVPILIAHGANDPRVPRREAEQIVEALRKNGVDHEFLLFDDEGHQFGKPHNRLAFYAAAERFLATHLGGRHEPEPTSA</sequence>
<keyword evidence="4" id="KW-1185">Reference proteome</keyword>
<evidence type="ECO:0000259" key="2">
    <source>
        <dbReference type="Pfam" id="PF00326"/>
    </source>
</evidence>
<dbReference type="RefSeq" id="WP_211328607.1">
    <property type="nucleotide sequence ID" value="NZ_QTTT01000001.1"/>
</dbReference>
<dbReference type="PANTHER" id="PTHR42776:SF27">
    <property type="entry name" value="DIPEPTIDYL PEPTIDASE FAMILY MEMBER 6"/>
    <property type="match status" value="1"/>
</dbReference>
<evidence type="ECO:0000313" key="3">
    <source>
        <dbReference type="EMBL" id="REE97177.1"/>
    </source>
</evidence>
<name>A0A3D9SN81_9ACTN</name>
<dbReference type="SUPFAM" id="SSF53474">
    <property type="entry name" value="alpha/beta-Hydrolases"/>
    <property type="match status" value="1"/>
</dbReference>
<evidence type="ECO:0000313" key="4">
    <source>
        <dbReference type="Proteomes" id="UP000256661"/>
    </source>
</evidence>
<dbReference type="InterPro" id="IPR001375">
    <property type="entry name" value="Peptidase_S9_cat"/>
</dbReference>
<feature type="domain" description="Peptidase S9 prolyl oligopeptidase catalytic" evidence="2">
    <location>
        <begin position="391"/>
        <end position="604"/>
    </location>
</feature>
<evidence type="ECO:0000256" key="1">
    <source>
        <dbReference type="ARBA" id="ARBA00022801"/>
    </source>
</evidence>
<dbReference type="InterPro" id="IPR011042">
    <property type="entry name" value="6-blade_b-propeller_TolB-like"/>
</dbReference>
<dbReference type="Gene3D" id="2.120.10.30">
    <property type="entry name" value="TolB, C-terminal domain"/>
    <property type="match status" value="1"/>
</dbReference>
<comment type="caution">
    <text evidence="3">The sequence shown here is derived from an EMBL/GenBank/DDBJ whole genome shotgun (WGS) entry which is preliminary data.</text>
</comment>
<dbReference type="InterPro" id="IPR029058">
    <property type="entry name" value="AB_hydrolase_fold"/>
</dbReference>
<dbReference type="GO" id="GO:0004252">
    <property type="term" value="F:serine-type endopeptidase activity"/>
    <property type="evidence" value="ECO:0007669"/>
    <property type="project" value="TreeGrafter"/>
</dbReference>
<accession>A0A3D9SN81</accession>
<dbReference type="EMBL" id="QTTT01000001">
    <property type="protein sequence ID" value="REE97177.1"/>
    <property type="molecule type" value="Genomic_DNA"/>
</dbReference>
<dbReference type="Proteomes" id="UP000256661">
    <property type="component" value="Unassembled WGS sequence"/>
</dbReference>
<dbReference type="SUPFAM" id="SSF69304">
    <property type="entry name" value="Tricorn protease N-terminal domain"/>
    <property type="match status" value="1"/>
</dbReference>
<gene>
    <name evidence="3" type="ORF">DFJ69_2635</name>
</gene>
<dbReference type="Gene3D" id="3.40.50.1820">
    <property type="entry name" value="alpha/beta hydrolase"/>
    <property type="match status" value="1"/>
</dbReference>
<keyword evidence="1" id="KW-0378">Hydrolase</keyword>